<dbReference type="GO" id="GO:0016020">
    <property type="term" value="C:membrane"/>
    <property type="evidence" value="ECO:0007669"/>
    <property type="project" value="UniProtKB-SubCell"/>
</dbReference>
<dbReference type="Proteomes" id="UP001295423">
    <property type="component" value="Unassembled WGS sequence"/>
</dbReference>
<keyword evidence="4 8" id="KW-1133">Transmembrane helix</keyword>
<dbReference type="InterPro" id="IPR004345">
    <property type="entry name" value="TB2_DP1_HVA22"/>
</dbReference>
<feature type="region of interest" description="Disordered" evidence="7">
    <location>
        <begin position="367"/>
        <end position="387"/>
    </location>
</feature>
<keyword evidence="10" id="KW-1185">Reference proteome</keyword>
<keyword evidence="3 8" id="KW-0812">Transmembrane</keyword>
<comment type="subcellular location">
    <subcellularLocation>
        <location evidence="1 6">Membrane</location>
        <topology evidence="1 6">Multi-pass membrane protein</topology>
    </subcellularLocation>
</comment>
<evidence type="ECO:0000256" key="3">
    <source>
        <dbReference type="ARBA" id="ARBA00022692"/>
    </source>
</evidence>
<accession>A0AAD2G161</accession>
<feature type="transmembrane region" description="Helical" evidence="8">
    <location>
        <begin position="141"/>
        <end position="164"/>
    </location>
</feature>
<dbReference type="EMBL" id="CAKOGP040001992">
    <property type="protein sequence ID" value="CAJ1959353.1"/>
    <property type="molecule type" value="Genomic_DNA"/>
</dbReference>
<feature type="transmembrane region" description="Helical" evidence="8">
    <location>
        <begin position="54"/>
        <end position="73"/>
    </location>
</feature>
<feature type="transmembrane region" description="Helical" evidence="8">
    <location>
        <begin position="112"/>
        <end position="129"/>
    </location>
</feature>
<proteinExistence type="inferred from homology"/>
<evidence type="ECO:0000256" key="1">
    <source>
        <dbReference type="ARBA" id="ARBA00004141"/>
    </source>
</evidence>
<reference evidence="9" key="1">
    <citation type="submission" date="2023-08" db="EMBL/GenBank/DDBJ databases">
        <authorList>
            <person name="Audoor S."/>
            <person name="Bilcke G."/>
        </authorList>
    </citation>
    <scope>NUCLEOTIDE SEQUENCE</scope>
</reference>
<protein>
    <recommendedName>
        <fullName evidence="11">Receptor expression-enhancing protein</fullName>
    </recommendedName>
</protein>
<comment type="similarity">
    <text evidence="2 6">Belongs to the DP1 family.</text>
</comment>
<keyword evidence="5 8" id="KW-0472">Membrane</keyword>
<evidence type="ECO:0000256" key="8">
    <source>
        <dbReference type="SAM" id="Phobius"/>
    </source>
</evidence>
<dbReference type="PANTHER" id="PTHR12300">
    <property type="entry name" value="HVA22-LIKE PROTEINS"/>
    <property type="match status" value="1"/>
</dbReference>
<comment type="caution">
    <text evidence="9">The sequence shown here is derived from an EMBL/GenBank/DDBJ whole genome shotgun (WGS) entry which is preliminary data.</text>
</comment>
<organism evidence="9 10">
    <name type="scientific">Cylindrotheca closterium</name>
    <dbReference type="NCBI Taxonomy" id="2856"/>
    <lineage>
        <taxon>Eukaryota</taxon>
        <taxon>Sar</taxon>
        <taxon>Stramenopiles</taxon>
        <taxon>Ochrophyta</taxon>
        <taxon>Bacillariophyta</taxon>
        <taxon>Bacillariophyceae</taxon>
        <taxon>Bacillariophycidae</taxon>
        <taxon>Bacillariales</taxon>
        <taxon>Bacillariaceae</taxon>
        <taxon>Cylindrotheca</taxon>
    </lineage>
</organism>
<dbReference type="AlphaFoldDB" id="A0AAD2G161"/>
<evidence type="ECO:0008006" key="11">
    <source>
        <dbReference type="Google" id="ProtNLM"/>
    </source>
</evidence>
<feature type="transmembrane region" description="Helical" evidence="8">
    <location>
        <begin position="270"/>
        <end position="290"/>
    </location>
</feature>
<evidence type="ECO:0000313" key="10">
    <source>
        <dbReference type="Proteomes" id="UP001295423"/>
    </source>
</evidence>
<evidence type="ECO:0000256" key="6">
    <source>
        <dbReference type="RuleBase" id="RU362006"/>
    </source>
</evidence>
<evidence type="ECO:0000256" key="2">
    <source>
        <dbReference type="ARBA" id="ARBA00008573"/>
    </source>
</evidence>
<sequence>MDATVAPDVVETHEMARLNSKHGNIWISVASSLAVLAVVVLLTKKVQQERDFRWGIHLRYWAVAIVTIAFLPFEIAKYVFSEKTVALVGFVFPIYESVLAVCTPDEEDDTDWLRYWTLGGMFFVFTEWVDNAVDNDVADVYWYKFTCFVYFWLYFPRTSGAVIIDERFTQKYLATRFKPLASSMSKMLDAIVQSFVNAIHLYIIWIFFMFLPQGMKRIAAVGVGTVYPFVSSVVAISTEEFEDDAFWLTYWSCYGILFISMDFLETWLGWIPGFYTVIILAEVYLMLPMFGGAEKIFRKILVPLFGLRELLMVRDAFLVKKNLLRDLPPERAHLVRQTIADFFTEEAQDKNKETDMLAALGFLKTRKNGKSKKDEEKKEASETTNLV</sequence>
<feature type="transmembrane region" description="Helical" evidence="8">
    <location>
        <begin position="217"/>
        <end position="238"/>
    </location>
</feature>
<evidence type="ECO:0000313" key="9">
    <source>
        <dbReference type="EMBL" id="CAJ1959353.1"/>
    </source>
</evidence>
<evidence type="ECO:0000256" key="5">
    <source>
        <dbReference type="ARBA" id="ARBA00023136"/>
    </source>
</evidence>
<dbReference type="PANTHER" id="PTHR12300:SF161">
    <property type="entry name" value="RECEPTOR EXPRESSION-ENHANCING PROTEIN"/>
    <property type="match status" value="1"/>
</dbReference>
<name>A0AAD2G161_9STRA</name>
<feature type="transmembrane region" description="Helical" evidence="8">
    <location>
        <begin position="245"/>
        <end position="264"/>
    </location>
</feature>
<gene>
    <name evidence="9" type="ORF">CYCCA115_LOCUS17775</name>
</gene>
<feature type="transmembrane region" description="Helical" evidence="8">
    <location>
        <begin position="190"/>
        <end position="211"/>
    </location>
</feature>
<dbReference type="Pfam" id="PF03134">
    <property type="entry name" value="TB2_DP1_HVA22"/>
    <property type="match status" value="2"/>
</dbReference>
<feature type="transmembrane region" description="Helical" evidence="8">
    <location>
        <begin position="25"/>
        <end position="42"/>
    </location>
</feature>
<evidence type="ECO:0000256" key="7">
    <source>
        <dbReference type="SAM" id="MobiDB-lite"/>
    </source>
</evidence>
<evidence type="ECO:0000256" key="4">
    <source>
        <dbReference type="ARBA" id="ARBA00022989"/>
    </source>
</evidence>
<feature type="compositionally biased region" description="Basic and acidic residues" evidence="7">
    <location>
        <begin position="371"/>
        <end position="381"/>
    </location>
</feature>